<proteinExistence type="predicted"/>
<feature type="transmembrane region" description="Helical" evidence="2">
    <location>
        <begin position="389"/>
        <end position="413"/>
    </location>
</feature>
<dbReference type="PANTHER" id="PTHR32309:SF13">
    <property type="entry name" value="FERRIC ENTEROBACTIN TRANSPORT PROTEIN FEPE"/>
    <property type="match status" value="1"/>
</dbReference>
<evidence type="ECO:0000256" key="1">
    <source>
        <dbReference type="SAM" id="Coils"/>
    </source>
</evidence>
<keyword evidence="2" id="KW-1133">Transmembrane helix</keyword>
<keyword evidence="2" id="KW-0812">Transmembrane</keyword>
<comment type="caution">
    <text evidence="3">The sequence shown here is derived from an EMBL/GenBank/DDBJ whole genome shotgun (WGS) entry which is preliminary data.</text>
</comment>
<keyword evidence="1" id="KW-0175">Coiled coil</keyword>
<dbReference type="PANTHER" id="PTHR32309">
    <property type="entry name" value="TYROSINE-PROTEIN KINASE"/>
    <property type="match status" value="1"/>
</dbReference>
<protein>
    <submittedName>
        <fullName evidence="3">Lipopolysaccharide biosynthesis protein</fullName>
    </submittedName>
</protein>
<feature type="coiled-coil region" evidence="1">
    <location>
        <begin position="296"/>
        <end position="323"/>
    </location>
</feature>
<dbReference type="InterPro" id="IPR050445">
    <property type="entry name" value="Bact_polysacc_biosynth/exp"/>
</dbReference>
<reference evidence="3 4" key="1">
    <citation type="submission" date="2024-07" db="EMBL/GenBank/DDBJ databases">
        <title>Description of Labrys sedimenti sp. nov., isolated from a diclofenac-degrading enrichment culture.</title>
        <authorList>
            <person name="Tancsics A."/>
            <person name="Csepanyi A."/>
        </authorList>
    </citation>
    <scope>NUCLEOTIDE SEQUENCE [LARGE SCALE GENOMIC DNA]</scope>
    <source>
        <strain evidence="3 4">LMG 23578</strain>
    </source>
</reference>
<name>A0ABV3PR94_9HYPH</name>
<dbReference type="RefSeq" id="WP_311933012.1">
    <property type="nucleotide sequence ID" value="NZ_JAVSCS010000003.1"/>
</dbReference>
<evidence type="ECO:0000313" key="4">
    <source>
        <dbReference type="Proteomes" id="UP001555786"/>
    </source>
</evidence>
<organism evidence="3 4">
    <name type="scientific">Labrys neptuniae</name>
    <dbReference type="NCBI Taxonomy" id="376174"/>
    <lineage>
        <taxon>Bacteria</taxon>
        <taxon>Pseudomonadati</taxon>
        <taxon>Pseudomonadota</taxon>
        <taxon>Alphaproteobacteria</taxon>
        <taxon>Hyphomicrobiales</taxon>
        <taxon>Xanthobacteraceae</taxon>
        <taxon>Labrys</taxon>
    </lineage>
</organism>
<accession>A0ABV3PR94</accession>
<sequence>MNDIQTEIDDRQSRSIERVRSVSKALSDASRRARFSSRSKQAFYGAQGLRRRARERIIRLVLLVLVVVLPNIASIAYFGFIASDQYESIAKFTVSSGALPKMDDLGSATGLPPIAIVQDTMIVVSYAESQALVAKLQDSIDLRKYYSSDKIDRFSRFNAALPIEKFTNYWTRRSSAAVSMPSGIVTLRVRAFSAADAKTIATAVIQQCEAMINQLNERMFKDTVSASERDLQLAGEALKTTRVAYEKARNAEGIFDIKEESKNLGTLLTQLEGQLLTMQSEYATRSAYVAADAPQMRLAAQRIASLKEQVKGVQNRITTMQQQGDKGALSQKLSLFANLDLEQKIAEKRYAQASISLNMARIYSERKMLYLHTVEMPAEAEEPRYPRRWLSIGVVLLGSILAWFICIGLVGVIRRRLA</sequence>
<dbReference type="EMBL" id="JBFNQD010000008">
    <property type="protein sequence ID" value="MEW9308175.1"/>
    <property type="molecule type" value="Genomic_DNA"/>
</dbReference>
<evidence type="ECO:0000256" key="2">
    <source>
        <dbReference type="SAM" id="Phobius"/>
    </source>
</evidence>
<evidence type="ECO:0000313" key="3">
    <source>
        <dbReference type="EMBL" id="MEW9308175.1"/>
    </source>
</evidence>
<keyword evidence="2" id="KW-0472">Membrane</keyword>
<feature type="transmembrane region" description="Helical" evidence="2">
    <location>
        <begin position="60"/>
        <end position="80"/>
    </location>
</feature>
<keyword evidence="4" id="KW-1185">Reference proteome</keyword>
<dbReference type="Proteomes" id="UP001555786">
    <property type="component" value="Unassembled WGS sequence"/>
</dbReference>
<gene>
    <name evidence="3" type="ORF">ABXS05_21650</name>
</gene>